<accession>A0A4P2QQA2</accession>
<evidence type="ECO:0000313" key="2">
    <source>
        <dbReference type="Proteomes" id="UP000295497"/>
    </source>
</evidence>
<gene>
    <name evidence="1" type="ORF">SOCE836_045340</name>
</gene>
<sequence>MCRLRYPLGASCIEDAQCLGLSGITEPGHCVDGVCCDLPCEGACQACNLPNSNGRCSPLGSPDAPERPLPGHPACPGDGDCAGVCTGKADATCSFPQRDRAFKDPECECPGGDCAVGPAILTRFLCDGAGSYTPTQGRCGGESGGYRCASSTSCKDSCASDADCIADFICAAGACVPLDAPLCDGDHTVRVPAAADIDCTPYRCGGSACRTSCETLDDCVAPYVCNLAGACIHVDEIPIADAPSCSCRAPGASADDRGRWALLLVALGGAALRRRRLRALRA</sequence>
<dbReference type="EMBL" id="CP012672">
    <property type="protein sequence ID" value="AUX32397.1"/>
    <property type="molecule type" value="Genomic_DNA"/>
</dbReference>
<name>A0A4P2QQA2_SORCE</name>
<organism evidence="1 2">
    <name type="scientific">Sorangium cellulosum</name>
    <name type="common">Polyangium cellulosum</name>
    <dbReference type="NCBI Taxonomy" id="56"/>
    <lineage>
        <taxon>Bacteria</taxon>
        <taxon>Pseudomonadati</taxon>
        <taxon>Myxococcota</taxon>
        <taxon>Polyangia</taxon>
        <taxon>Polyangiales</taxon>
        <taxon>Polyangiaceae</taxon>
        <taxon>Sorangium</taxon>
    </lineage>
</organism>
<proteinExistence type="predicted"/>
<reference evidence="1 2" key="1">
    <citation type="submission" date="2015-09" db="EMBL/GenBank/DDBJ databases">
        <title>Sorangium comparison.</title>
        <authorList>
            <person name="Zaburannyi N."/>
            <person name="Bunk B."/>
            <person name="Overmann J."/>
            <person name="Mueller R."/>
        </authorList>
    </citation>
    <scope>NUCLEOTIDE SEQUENCE [LARGE SCALE GENOMIC DNA]</scope>
    <source>
        <strain evidence="1 2">So ce836</strain>
    </source>
</reference>
<evidence type="ECO:0008006" key="3">
    <source>
        <dbReference type="Google" id="ProtNLM"/>
    </source>
</evidence>
<dbReference type="AlphaFoldDB" id="A0A4P2QQA2"/>
<evidence type="ECO:0000313" key="1">
    <source>
        <dbReference type="EMBL" id="AUX32397.1"/>
    </source>
</evidence>
<protein>
    <recommendedName>
        <fullName evidence="3">Disintegrin domain-containing protein</fullName>
    </recommendedName>
</protein>
<dbReference type="Proteomes" id="UP000295497">
    <property type="component" value="Chromosome"/>
</dbReference>